<organism evidence="1 2">
    <name type="scientific">Durusdinium trenchii</name>
    <dbReference type="NCBI Taxonomy" id="1381693"/>
    <lineage>
        <taxon>Eukaryota</taxon>
        <taxon>Sar</taxon>
        <taxon>Alveolata</taxon>
        <taxon>Dinophyceae</taxon>
        <taxon>Suessiales</taxon>
        <taxon>Symbiodiniaceae</taxon>
        <taxon>Durusdinium</taxon>
    </lineage>
</organism>
<dbReference type="Proteomes" id="UP001642484">
    <property type="component" value="Unassembled WGS sequence"/>
</dbReference>
<comment type="caution">
    <text evidence="1">The sequence shown here is derived from an EMBL/GenBank/DDBJ whole genome shotgun (WGS) entry which is preliminary data.</text>
</comment>
<reference evidence="1 2" key="1">
    <citation type="submission" date="2024-02" db="EMBL/GenBank/DDBJ databases">
        <authorList>
            <person name="Chen Y."/>
            <person name="Shah S."/>
            <person name="Dougan E. K."/>
            <person name="Thang M."/>
            <person name="Chan C."/>
        </authorList>
    </citation>
    <scope>NUCLEOTIDE SEQUENCE [LARGE SCALE GENOMIC DNA]</scope>
</reference>
<dbReference type="EMBL" id="CAXAMN010024826">
    <property type="protein sequence ID" value="CAK9090299.1"/>
    <property type="molecule type" value="Genomic_DNA"/>
</dbReference>
<sequence length="599" mass="68569">MADGVPATTCSRLKEAAQAEFGNLQNSVKSEKKYNHSRDAMRAIRRMGVGWRVPLDIFKHICSNGEVLKITYMHPKKLAGFLMEKHPMVLLGNPSVDAAESICEAYWEAYRNFHGTHEVYRLFENELRWCIPIAVHGDEGRGKRRSNTTVVSWEAVLGLKGKSSCDECVPSHMNLSEEQRDIDVHATAKSLRSNMQGHSFLQHFPCFVLPGTLGKQVYEKLLAEIMEFMSSQLSELFYNGFVVDGVTWRLVVVGCKADLKWHSKVCKLTRGFENKSSTRDLAQCHWCHAGMPGVPAEEQGPTATWTRSMFTDRPWLPQKRPYQLKIPFDSQRPEYLYKCDQFHCLRLGLYRHFAGSCIFWILRTGFFLVGGQVHEKLDAAWGHFKMWQTMTGKRAALRSFSPSLFNYDSRRSYPWINCKASDCLLCLEWIISLCVGVLNDHRLGPNQLPTVEVMLSSARLAVRWFKLVYGHGLWLSPSCGAYLYEVGASFLKGYAILADHAWEDQQCLWALVPKFHFHLHTVHELWHQLNSGALVVANPVHWDCSQNEDFIGRMSRLTRRVDIRVCTSKVLEFYLVKAAILFQRHFGKLKASRRKGGKA</sequence>
<gene>
    <name evidence="1" type="ORF">CCMP2556_LOCUS43402</name>
</gene>
<evidence type="ECO:0000313" key="2">
    <source>
        <dbReference type="Proteomes" id="UP001642484"/>
    </source>
</evidence>
<protein>
    <submittedName>
        <fullName evidence="1">Uncharacterized protein</fullName>
    </submittedName>
</protein>
<evidence type="ECO:0000313" key="1">
    <source>
        <dbReference type="EMBL" id="CAK9090299.1"/>
    </source>
</evidence>
<accession>A0ABP0QPV8</accession>
<proteinExistence type="predicted"/>
<name>A0ABP0QPV8_9DINO</name>
<keyword evidence="2" id="KW-1185">Reference proteome</keyword>